<proteinExistence type="predicted"/>
<protein>
    <recommendedName>
        <fullName evidence="3">Protein rogdi homolog</fullName>
    </recommendedName>
</protein>
<name>A0A060ZIM5_ONCMY</name>
<dbReference type="STRING" id="8022.A0A060ZIM5"/>
<evidence type="ECO:0000313" key="1">
    <source>
        <dbReference type="EMBL" id="CDR01020.1"/>
    </source>
</evidence>
<reference evidence="1" key="1">
    <citation type="journal article" date="2014" name="Nat. Commun.">
        <title>The rainbow trout genome provides novel insights into evolution after whole-genome duplication in vertebrates.</title>
        <authorList>
            <person name="Berthelot C."/>
            <person name="Brunet F."/>
            <person name="Chalopin D."/>
            <person name="Juanchich A."/>
            <person name="Bernard M."/>
            <person name="Noel B."/>
            <person name="Bento P."/>
            <person name="Da Silva C."/>
            <person name="Labadie K."/>
            <person name="Alberti A."/>
            <person name="Aury J.M."/>
            <person name="Louis A."/>
            <person name="Dehais P."/>
            <person name="Bardou P."/>
            <person name="Montfort J."/>
            <person name="Klopp C."/>
            <person name="Cabau C."/>
            <person name="Gaspin C."/>
            <person name="Thorgaard G.H."/>
            <person name="Boussaha M."/>
            <person name="Quillet E."/>
            <person name="Guyomard R."/>
            <person name="Galiana D."/>
            <person name="Bobe J."/>
            <person name="Volff J.N."/>
            <person name="Genet C."/>
            <person name="Wincker P."/>
            <person name="Jaillon O."/>
            <person name="Roest Crollius H."/>
            <person name="Guiguen Y."/>
        </authorList>
    </citation>
    <scope>NUCLEOTIDE SEQUENCE [LARGE SCALE GENOMIC DNA]</scope>
</reference>
<dbReference type="EMBL" id="FR963737">
    <property type="protein sequence ID" value="CDR01020.1"/>
    <property type="molecule type" value="Genomic_DNA"/>
</dbReference>
<sequence>MLNPQRSLSELPKMSGPSQAERAVLEEEFNWLLKEEVHAVLKQLQDILKVNISSGVKFLFFTDLRSASSLPILTLPLVGENPN</sequence>
<gene>
    <name evidence="1" type="ORF">GSONMT00054605001</name>
</gene>
<dbReference type="AlphaFoldDB" id="A0A060ZIM5"/>
<accession>A0A060ZIM5</accession>
<evidence type="ECO:0008006" key="3">
    <source>
        <dbReference type="Google" id="ProtNLM"/>
    </source>
</evidence>
<reference evidence="1" key="2">
    <citation type="submission" date="2014-03" db="EMBL/GenBank/DDBJ databases">
        <authorList>
            <person name="Genoscope - CEA"/>
        </authorList>
    </citation>
    <scope>NUCLEOTIDE SEQUENCE</scope>
</reference>
<dbReference type="Proteomes" id="UP000193380">
    <property type="component" value="Unassembled WGS sequence"/>
</dbReference>
<evidence type="ECO:0000313" key="2">
    <source>
        <dbReference type="Proteomes" id="UP000193380"/>
    </source>
</evidence>
<dbReference type="PaxDb" id="8022-A0A060ZIM5"/>
<organism evidence="1 2">
    <name type="scientific">Oncorhynchus mykiss</name>
    <name type="common">Rainbow trout</name>
    <name type="synonym">Salmo gairdneri</name>
    <dbReference type="NCBI Taxonomy" id="8022"/>
    <lineage>
        <taxon>Eukaryota</taxon>
        <taxon>Metazoa</taxon>
        <taxon>Chordata</taxon>
        <taxon>Craniata</taxon>
        <taxon>Vertebrata</taxon>
        <taxon>Euteleostomi</taxon>
        <taxon>Actinopterygii</taxon>
        <taxon>Neopterygii</taxon>
        <taxon>Teleostei</taxon>
        <taxon>Protacanthopterygii</taxon>
        <taxon>Salmoniformes</taxon>
        <taxon>Salmonidae</taxon>
        <taxon>Salmoninae</taxon>
        <taxon>Oncorhynchus</taxon>
    </lineage>
</organism>